<dbReference type="PROSITE" id="PS50181">
    <property type="entry name" value="FBOX"/>
    <property type="match status" value="1"/>
</dbReference>
<dbReference type="SMART" id="SM00320">
    <property type="entry name" value="WD40"/>
    <property type="match status" value="6"/>
</dbReference>
<dbReference type="PROSITE" id="PS50294">
    <property type="entry name" value="WD_REPEATS_REGION"/>
    <property type="match status" value="2"/>
</dbReference>
<evidence type="ECO:0000259" key="5">
    <source>
        <dbReference type="PROSITE" id="PS50181"/>
    </source>
</evidence>
<dbReference type="InterPro" id="IPR019775">
    <property type="entry name" value="WD40_repeat_CS"/>
</dbReference>
<reference evidence="6" key="1">
    <citation type="submission" date="2019-10" db="EMBL/GenBank/DDBJ databases">
        <title>Conservation and host-specific expression of non-tandemly repeated heterogenous ribosome RNA gene in arbuscular mycorrhizal fungi.</title>
        <authorList>
            <person name="Maeda T."/>
            <person name="Kobayashi Y."/>
            <person name="Nakagawa T."/>
            <person name="Ezawa T."/>
            <person name="Yamaguchi K."/>
            <person name="Bino T."/>
            <person name="Nishimoto Y."/>
            <person name="Shigenobu S."/>
            <person name="Kawaguchi M."/>
        </authorList>
    </citation>
    <scope>NUCLEOTIDE SEQUENCE</scope>
    <source>
        <strain evidence="6">HR1</strain>
    </source>
</reference>
<dbReference type="PRINTS" id="PR00320">
    <property type="entry name" value="GPROTEINBRPT"/>
</dbReference>
<evidence type="ECO:0000256" key="3">
    <source>
        <dbReference type="PROSITE-ProRule" id="PRU00221"/>
    </source>
</evidence>
<sequence>MGMSKEAVDNGTVGLGLGHVQSLVDKLSLTERKQLSIYLQQHLTKDIISLLPIPLASHLLELLDAETLCRIRQVSKTWKDRATDNALWKRQCILAGFPITLISKSFNYNNNAEDYFFQLYKHHVTVQKNWDKQNFSQHLIRAHSEGITCIAGSEHGDIIYTGSFDKTVKIWDLFNQSCRKSLKDHSEGVQCLVLGESIFASGSWDKSIIVYDITNDHSIKHRLNGHLAGIISLTMDSNESTLFSGSVDKTIRIWNIHTGDCLKRLYGHDGTVGTLMLIPRVSTMTINQDQEEQYWLISGSNDNTILIWDLNPSEEQLSNYQSLSSPSSIKPQIFQRLEGHTRAVTCLAWYKDIVRQLENIDQDRLHDSVHIDTLGFLASRSSSPCTNIIQEVELMDLDDSDSLIQPTNVNNESIQHNRQRNHHNRLNNSQIPSSPSNTVTPPPSPPEGHSMHTRNDYSNNMEFSDSNAFHRSIFIFSASADSTIRMWDLTTGQLLHSTKEHTDIVWDLQCNESRLASVSSDGCIKYYQLNDTRPLGVPRTRSSFNIPFPAVTLAHIDSGVTCLKMTREWLVCGTEDVQDKSKRIILNNLNLFVELEDA</sequence>
<dbReference type="PANTHER" id="PTHR22847:SF637">
    <property type="entry name" value="WD REPEAT DOMAIN 5B"/>
    <property type="match status" value="1"/>
</dbReference>
<evidence type="ECO:0000313" key="7">
    <source>
        <dbReference type="Proteomes" id="UP000615446"/>
    </source>
</evidence>
<name>A0A8H3L578_9GLOM</name>
<protein>
    <submittedName>
        <fullName evidence="6">F-box/WD repeat-containing protein 7-like</fullName>
    </submittedName>
</protein>
<dbReference type="AlphaFoldDB" id="A0A8H3L578"/>
<comment type="caution">
    <text evidence="6">The sequence shown here is derived from an EMBL/GenBank/DDBJ whole genome shotgun (WGS) entry which is preliminary data.</text>
</comment>
<evidence type="ECO:0000313" key="6">
    <source>
        <dbReference type="EMBL" id="GES79440.1"/>
    </source>
</evidence>
<dbReference type="EMBL" id="BLAL01000044">
    <property type="protein sequence ID" value="GES79440.1"/>
    <property type="molecule type" value="Genomic_DNA"/>
</dbReference>
<gene>
    <name evidence="6" type="ORF">RCL2_000674300</name>
</gene>
<dbReference type="InterPro" id="IPR036322">
    <property type="entry name" value="WD40_repeat_dom_sf"/>
</dbReference>
<dbReference type="InterPro" id="IPR001810">
    <property type="entry name" value="F-box_dom"/>
</dbReference>
<evidence type="ECO:0000256" key="4">
    <source>
        <dbReference type="SAM" id="MobiDB-lite"/>
    </source>
</evidence>
<dbReference type="Proteomes" id="UP000615446">
    <property type="component" value="Unassembled WGS sequence"/>
</dbReference>
<dbReference type="InterPro" id="IPR001680">
    <property type="entry name" value="WD40_rpt"/>
</dbReference>
<feature type="region of interest" description="Disordered" evidence="4">
    <location>
        <begin position="403"/>
        <end position="459"/>
    </location>
</feature>
<feature type="repeat" description="WD" evidence="3">
    <location>
        <begin position="223"/>
        <end position="264"/>
    </location>
</feature>
<dbReference type="CDD" id="cd00200">
    <property type="entry name" value="WD40"/>
    <property type="match status" value="1"/>
</dbReference>
<feature type="domain" description="F-box" evidence="5">
    <location>
        <begin position="45"/>
        <end position="91"/>
    </location>
</feature>
<dbReference type="Gene3D" id="1.20.1280.50">
    <property type="match status" value="1"/>
</dbReference>
<dbReference type="PROSITE" id="PS50082">
    <property type="entry name" value="WD_REPEATS_2"/>
    <property type="match status" value="4"/>
</dbReference>
<feature type="compositionally biased region" description="Low complexity" evidence="4">
    <location>
        <begin position="426"/>
        <end position="439"/>
    </location>
</feature>
<dbReference type="InterPro" id="IPR015943">
    <property type="entry name" value="WD40/YVTN_repeat-like_dom_sf"/>
</dbReference>
<dbReference type="SUPFAM" id="SSF81383">
    <property type="entry name" value="F-box domain"/>
    <property type="match status" value="1"/>
</dbReference>
<feature type="repeat" description="WD" evidence="3">
    <location>
        <begin position="140"/>
        <end position="181"/>
    </location>
</feature>
<keyword evidence="2" id="KW-0677">Repeat</keyword>
<dbReference type="InterPro" id="IPR020472">
    <property type="entry name" value="WD40_PAC1"/>
</dbReference>
<organism evidence="6 7">
    <name type="scientific">Rhizophagus clarus</name>
    <dbReference type="NCBI Taxonomy" id="94130"/>
    <lineage>
        <taxon>Eukaryota</taxon>
        <taxon>Fungi</taxon>
        <taxon>Fungi incertae sedis</taxon>
        <taxon>Mucoromycota</taxon>
        <taxon>Glomeromycotina</taxon>
        <taxon>Glomeromycetes</taxon>
        <taxon>Glomerales</taxon>
        <taxon>Glomeraceae</taxon>
        <taxon>Rhizophagus</taxon>
    </lineage>
</organism>
<dbReference type="InterPro" id="IPR036047">
    <property type="entry name" value="F-box-like_dom_sf"/>
</dbReference>
<dbReference type="GO" id="GO:1990234">
    <property type="term" value="C:transferase complex"/>
    <property type="evidence" value="ECO:0007669"/>
    <property type="project" value="UniProtKB-ARBA"/>
</dbReference>
<feature type="repeat" description="WD" evidence="3">
    <location>
        <begin position="296"/>
        <end position="318"/>
    </location>
</feature>
<feature type="compositionally biased region" description="Polar residues" evidence="4">
    <location>
        <begin position="403"/>
        <end position="414"/>
    </location>
</feature>
<evidence type="ECO:0000256" key="1">
    <source>
        <dbReference type="ARBA" id="ARBA00022574"/>
    </source>
</evidence>
<feature type="repeat" description="WD" evidence="3">
    <location>
        <begin position="474"/>
        <end position="497"/>
    </location>
</feature>
<keyword evidence="1 3" id="KW-0853">WD repeat</keyword>
<dbReference type="Pfam" id="PF12937">
    <property type="entry name" value="F-box-like"/>
    <property type="match status" value="1"/>
</dbReference>
<dbReference type="SUPFAM" id="SSF50978">
    <property type="entry name" value="WD40 repeat-like"/>
    <property type="match status" value="1"/>
</dbReference>
<proteinExistence type="predicted"/>
<accession>A0A8H3L578</accession>
<dbReference type="PANTHER" id="PTHR22847">
    <property type="entry name" value="WD40 REPEAT PROTEIN"/>
    <property type="match status" value="1"/>
</dbReference>
<evidence type="ECO:0000256" key="2">
    <source>
        <dbReference type="ARBA" id="ARBA00022737"/>
    </source>
</evidence>
<dbReference type="PROSITE" id="PS00678">
    <property type="entry name" value="WD_REPEATS_1"/>
    <property type="match status" value="4"/>
</dbReference>
<dbReference type="Gene3D" id="2.130.10.10">
    <property type="entry name" value="YVTN repeat-like/Quinoprotein amine dehydrogenase"/>
    <property type="match status" value="2"/>
</dbReference>
<dbReference type="OrthoDB" id="6262491at2759"/>
<dbReference type="Pfam" id="PF00400">
    <property type="entry name" value="WD40"/>
    <property type="match status" value="6"/>
</dbReference>